<comment type="subcellular location">
    <subcellularLocation>
        <location evidence="6">Cytoplasm</location>
    </subcellularLocation>
</comment>
<accession>A0ABY6ZBG6</accession>
<dbReference type="NCBIfam" id="NF008761">
    <property type="entry name" value="PRK11797.1"/>
    <property type="match status" value="1"/>
</dbReference>
<name>A0ABY6ZBG6_9BACL</name>
<proteinExistence type="inferred from homology"/>
<evidence type="ECO:0000256" key="1">
    <source>
        <dbReference type="ARBA" id="ARBA00000223"/>
    </source>
</evidence>
<dbReference type="InterPro" id="IPR023064">
    <property type="entry name" value="D-ribose_pyranase"/>
</dbReference>
<keyword evidence="8" id="KW-1185">Reference proteome</keyword>
<gene>
    <name evidence="6 7" type="primary">rbsD</name>
    <name evidence="7" type="ORF">NZD89_17900</name>
</gene>
<dbReference type="PANTHER" id="PTHR37831">
    <property type="entry name" value="D-RIBOSE PYRANASE"/>
    <property type="match status" value="1"/>
</dbReference>
<keyword evidence="3 6" id="KW-0963">Cytoplasm</keyword>
<dbReference type="SUPFAM" id="SSF102546">
    <property type="entry name" value="RbsD-like"/>
    <property type="match status" value="1"/>
</dbReference>
<feature type="binding site" evidence="6">
    <location>
        <position position="28"/>
    </location>
    <ligand>
        <name>substrate</name>
    </ligand>
</feature>
<dbReference type="HAMAP" id="MF_01661">
    <property type="entry name" value="D_rib_pyranase"/>
    <property type="match status" value="1"/>
</dbReference>
<comment type="similarity">
    <text evidence="6">Belongs to the RbsD / FucU family. RbsD subfamily.</text>
</comment>
<comment type="pathway">
    <text evidence="6">Carbohydrate metabolism; D-ribose degradation; D-ribose 5-phosphate from beta-D-ribopyranose: step 1/2.</text>
</comment>
<evidence type="ECO:0000256" key="4">
    <source>
        <dbReference type="ARBA" id="ARBA00023235"/>
    </source>
</evidence>
<dbReference type="RefSeq" id="WP_268004135.1">
    <property type="nucleotide sequence ID" value="NZ_BSUT01000001.1"/>
</dbReference>
<feature type="binding site" evidence="6">
    <location>
        <begin position="119"/>
        <end position="121"/>
    </location>
    <ligand>
        <name>substrate</name>
    </ligand>
</feature>
<dbReference type="PANTHER" id="PTHR37831:SF1">
    <property type="entry name" value="D-RIBOSE PYRANASE"/>
    <property type="match status" value="1"/>
</dbReference>
<sequence>MKKNGVLHSELSKTIAELGHGQALVVADYGLPVPKGVRLIDLAIRENVPSFLDVFTAILSELTVEKAVVASELKDINPSLYTTIETNVEMPLQQVPHDTLKEITENVSVVVRTGEWTPYANVVLYAGVVF</sequence>
<dbReference type="Proteomes" id="UP001164761">
    <property type="component" value="Chromosome"/>
</dbReference>
<dbReference type="InterPro" id="IPR023750">
    <property type="entry name" value="RbsD-like_sf"/>
</dbReference>
<evidence type="ECO:0000256" key="3">
    <source>
        <dbReference type="ARBA" id="ARBA00022490"/>
    </source>
</evidence>
<feature type="binding site" evidence="6">
    <location>
        <position position="97"/>
    </location>
    <ligand>
        <name>substrate</name>
    </ligand>
</feature>
<dbReference type="Pfam" id="PF05025">
    <property type="entry name" value="RbsD_FucU"/>
    <property type="match status" value="1"/>
</dbReference>
<dbReference type="Gene3D" id="3.40.1650.10">
    <property type="entry name" value="RbsD-like domain"/>
    <property type="match status" value="1"/>
</dbReference>
<comment type="function">
    <text evidence="6">Catalyzes the interconversion of beta-pyran and beta-furan forms of D-ribose.</text>
</comment>
<dbReference type="EMBL" id="CP104067">
    <property type="protein sequence ID" value="WAH40238.1"/>
    <property type="molecule type" value="Genomic_DNA"/>
</dbReference>
<comment type="subunit">
    <text evidence="6">Homodecamer.</text>
</comment>
<keyword evidence="4 6" id="KW-0413">Isomerase</keyword>
<dbReference type="GO" id="GO:0062193">
    <property type="term" value="F:D-ribose pyranase activity"/>
    <property type="evidence" value="ECO:0007669"/>
    <property type="project" value="UniProtKB-EC"/>
</dbReference>
<dbReference type="EC" id="5.4.99.62" evidence="2 6"/>
<evidence type="ECO:0000256" key="6">
    <source>
        <dbReference type="HAMAP-Rule" id="MF_01661"/>
    </source>
</evidence>
<comment type="catalytic activity">
    <reaction evidence="1 6">
        <text>beta-D-ribopyranose = beta-D-ribofuranose</text>
        <dbReference type="Rhea" id="RHEA:25432"/>
        <dbReference type="ChEBI" id="CHEBI:27476"/>
        <dbReference type="ChEBI" id="CHEBI:47002"/>
        <dbReference type="EC" id="5.4.99.62"/>
    </reaction>
</comment>
<evidence type="ECO:0000256" key="5">
    <source>
        <dbReference type="ARBA" id="ARBA00023277"/>
    </source>
</evidence>
<reference evidence="7" key="1">
    <citation type="submission" date="2022-08" db="EMBL/GenBank/DDBJ databases">
        <title>Alicyclobacillus fastidiosus DSM 17978, complete genome.</title>
        <authorList>
            <person name="Wang Q."/>
            <person name="Cai R."/>
            <person name="Wang Z."/>
        </authorList>
    </citation>
    <scope>NUCLEOTIDE SEQUENCE</scope>
    <source>
        <strain evidence="7">DSM 17978</strain>
    </source>
</reference>
<evidence type="ECO:0000256" key="2">
    <source>
        <dbReference type="ARBA" id="ARBA00012862"/>
    </source>
</evidence>
<organism evidence="7 8">
    <name type="scientific">Alicyclobacillus fastidiosus</name>
    <dbReference type="NCBI Taxonomy" id="392011"/>
    <lineage>
        <taxon>Bacteria</taxon>
        <taxon>Bacillati</taxon>
        <taxon>Bacillota</taxon>
        <taxon>Bacilli</taxon>
        <taxon>Bacillales</taxon>
        <taxon>Alicyclobacillaceae</taxon>
        <taxon>Alicyclobacillus</taxon>
    </lineage>
</organism>
<dbReference type="InterPro" id="IPR007721">
    <property type="entry name" value="RbsD_FucU"/>
</dbReference>
<feature type="active site" description="Proton donor" evidence="6">
    <location>
        <position position="20"/>
    </location>
</feature>
<protein>
    <recommendedName>
        <fullName evidence="2 6">D-ribose pyranase</fullName>
        <ecNumber evidence="2 6">5.4.99.62</ecNumber>
    </recommendedName>
</protein>
<evidence type="ECO:0000313" key="8">
    <source>
        <dbReference type="Proteomes" id="UP001164761"/>
    </source>
</evidence>
<keyword evidence="5 6" id="KW-0119">Carbohydrate metabolism</keyword>
<evidence type="ECO:0000313" key="7">
    <source>
        <dbReference type="EMBL" id="WAH40238.1"/>
    </source>
</evidence>